<dbReference type="RefSeq" id="WP_119607502.1">
    <property type="nucleotide sequence ID" value="NZ_QXFH01000070.1"/>
</dbReference>
<dbReference type="InterPro" id="IPR036249">
    <property type="entry name" value="Thioredoxin-like_sf"/>
</dbReference>
<gene>
    <name evidence="2" type="ORF">D2V08_07945</name>
</gene>
<dbReference type="OrthoDB" id="981626at2"/>
<dbReference type="AlphaFoldDB" id="A0A3A1N9F5"/>
<evidence type="ECO:0000313" key="3">
    <source>
        <dbReference type="Proteomes" id="UP000266067"/>
    </source>
</evidence>
<dbReference type="InterPro" id="IPR051099">
    <property type="entry name" value="AGR/TXD"/>
</dbReference>
<dbReference type="SUPFAM" id="SSF52833">
    <property type="entry name" value="Thioredoxin-like"/>
    <property type="match status" value="1"/>
</dbReference>
<organism evidence="2 3">
    <name type="scientific">Flagellimonas lutimaris</name>
    <dbReference type="NCBI Taxonomy" id="475082"/>
    <lineage>
        <taxon>Bacteria</taxon>
        <taxon>Pseudomonadati</taxon>
        <taxon>Bacteroidota</taxon>
        <taxon>Flavobacteriia</taxon>
        <taxon>Flavobacteriales</taxon>
        <taxon>Flavobacteriaceae</taxon>
        <taxon>Flagellimonas</taxon>
    </lineage>
</organism>
<proteinExistence type="predicted"/>
<keyword evidence="1" id="KW-0732">Signal</keyword>
<dbReference type="PANTHER" id="PTHR15337">
    <property type="entry name" value="ANTERIOR GRADIENT PROTEIN-RELATED"/>
    <property type="match status" value="1"/>
</dbReference>
<evidence type="ECO:0000256" key="1">
    <source>
        <dbReference type="ARBA" id="ARBA00022729"/>
    </source>
</evidence>
<keyword evidence="3" id="KW-1185">Reference proteome</keyword>
<dbReference type="Gene3D" id="3.40.30.10">
    <property type="entry name" value="Glutaredoxin"/>
    <property type="match status" value="1"/>
</dbReference>
<dbReference type="PANTHER" id="PTHR15337:SF11">
    <property type="entry name" value="THIOREDOXIN DOMAIN-CONTAINING PROTEIN"/>
    <property type="match status" value="1"/>
</dbReference>
<dbReference type="Pfam" id="PF13899">
    <property type="entry name" value="Thioredoxin_7"/>
    <property type="match status" value="1"/>
</dbReference>
<name>A0A3A1N9F5_9FLAO</name>
<dbReference type="Proteomes" id="UP000266067">
    <property type="component" value="Unassembled WGS sequence"/>
</dbReference>
<reference evidence="2 3" key="1">
    <citation type="submission" date="2018-08" db="EMBL/GenBank/DDBJ databases">
        <title>Proposal of Muricauda 72 sp.nov. and Muricauda NH166 sp.nov., isolated from seawater.</title>
        <authorList>
            <person name="Cheng H."/>
            <person name="Wu Y.-H."/>
            <person name="Guo L.-L."/>
            <person name="Xu X.-W."/>
        </authorList>
    </citation>
    <scope>NUCLEOTIDE SEQUENCE [LARGE SCALE GENOMIC DNA]</scope>
    <source>
        <strain evidence="2 3">KCTC 22173</strain>
    </source>
</reference>
<accession>A0A3A1N9F5</accession>
<comment type="caution">
    <text evidence="2">The sequence shown here is derived from an EMBL/GenBank/DDBJ whole genome shotgun (WGS) entry which is preliminary data.</text>
</comment>
<dbReference type="EMBL" id="QXFH01000070">
    <property type="protein sequence ID" value="RIV35277.1"/>
    <property type="molecule type" value="Genomic_DNA"/>
</dbReference>
<evidence type="ECO:0000313" key="2">
    <source>
        <dbReference type="EMBL" id="RIV35277.1"/>
    </source>
</evidence>
<protein>
    <submittedName>
        <fullName evidence="2">Thioredoxin family protein</fullName>
    </submittedName>
</protein>
<sequence length="147" mass="17001">MDNKKWVTTLIVGCFFLLQNLAAQDWQTNFEKAKDLAQKNNNNIILVFQGSDWCAPCIKLDREVWSKEDFQKLAKDHFVMLKADFPRRKKNKLPTEQEARNKSLAAKYNPNGYFPYVVVLDPSGKVLGQTGYEKMGPKAYFNKLNSF</sequence>